<feature type="region of interest" description="Disordered" evidence="2">
    <location>
        <begin position="229"/>
        <end position="279"/>
    </location>
</feature>
<dbReference type="InterPro" id="IPR012677">
    <property type="entry name" value="Nucleotide-bd_a/b_plait_sf"/>
</dbReference>
<evidence type="ECO:0000256" key="1">
    <source>
        <dbReference type="PROSITE-ProRule" id="PRU00176"/>
    </source>
</evidence>
<feature type="region of interest" description="Disordered" evidence="2">
    <location>
        <begin position="136"/>
        <end position="176"/>
    </location>
</feature>
<accession>A0A1V6X2K9</accession>
<dbReference type="Pfam" id="PF00076">
    <property type="entry name" value="RRM_1"/>
    <property type="match status" value="1"/>
</dbReference>
<dbReference type="InterPro" id="IPR035979">
    <property type="entry name" value="RBD_domain_sf"/>
</dbReference>
<dbReference type="InterPro" id="IPR052600">
    <property type="entry name" value="Nuc_rcpt_coact/corep"/>
</dbReference>
<keyword evidence="5" id="KW-1185">Reference proteome</keyword>
<name>A0A1V6X2K9_PENNA</name>
<organism evidence="4 5">
    <name type="scientific">Penicillium nalgiovense</name>
    <dbReference type="NCBI Taxonomy" id="60175"/>
    <lineage>
        <taxon>Eukaryota</taxon>
        <taxon>Fungi</taxon>
        <taxon>Dikarya</taxon>
        <taxon>Ascomycota</taxon>
        <taxon>Pezizomycotina</taxon>
        <taxon>Eurotiomycetes</taxon>
        <taxon>Eurotiomycetidae</taxon>
        <taxon>Eurotiales</taxon>
        <taxon>Aspergillaceae</taxon>
        <taxon>Penicillium</taxon>
    </lineage>
</organism>
<protein>
    <recommendedName>
        <fullName evidence="3">RRM domain-containing protein</fullName>
    </recommendedName>
</protein>
<evidence type="ECO:0000313" key="4">
    <source>
        <dbReference type="EMBL" id="OQE69361.1"/>
    </source>
</evidence>
<dbReference type="GO" id="GO:0003723">
    <property type="term" value="F:RNA binding"/>
    <property type="evidence" value="ECO:0007669"/>
    <property type="project" value="UniProtKB-UniRule"/>
</dbReference>
<reference evidence="5" key="1">
    <citation type="journal article" date="2017" name="Nat. Microbiol.">
        <title>Global analysis of biosynthetic gene clusters reveals vast potential of secondary metabolite production in Penicillium species.</title>
        <authorList>
            <person name="Nielsen J.C."/>
            <person name="Grijseels S."/>
            <person name="Prigent S."/>
            <person name="Ji B."/>
            <person name="Dainat J."/>
            <person name="Nielsen K.F."/>
            <person name="Frisvad J.C."/>
            <person name="Workman M."/>
            <person name="Nielsen J."/>
        </authorList>
    </citation>
    <scope>NUCLEOTIDE SEQUENCE [LARGE SCALE GENOMIC DNA]</scope>
    <source>
        <strain evidence="5">IBT 13039</strain>
    </source>
</reference>
<dbReference type="Proteomes" id="UP000191691">
    <property type="component" value="Unassembled WGS sequence"/>
</dbReference>
<dbReference type="EMBL" id="MOOB01000137">
    <property type="protein sequence ID" value="OQE69361.1"/>
    <property type="molecule type" value="Genomic_DNA"/>
</dbReference>
<sequence>MRFRSRCSARPGLTEREVDEESQRSVLESQMDTVLNDTSTHEHLVYNQVQAYNGWRRNLVKGGPRQKQSADIFHGRDLARQNDVNVAATQRPPTPGLESASNSGYSLSGPTYTHAAPVTPVYQEFAICKADSTSTTQLPNHLDAEKEDEGYRTGENSHNFDHPSQPNSGVASPSTGVMSIAENSSFHHTPTSGPILTQDIPAQFTHTASAPLYDLSNEQASKTAYAAQSGIPPQNHSLPLYTAPGTISPVNTLPPSPSARSQTPFTAPESQESSQTPSQALKKCCVDKHGWRFEGLSDDSPWVPEVQKKYDQFLHDERINVTEGLWDLFPMQSRLFVGNLPTERITKRDMFHIFYKYGKLAQIAIKQAYGFIQFLEASSCHAALRFEQGVIISKFPGLEAPLGLLQCLPGHPRRVVRGHRSSAELSRSLPLGPSSLIECLFHPTYDKPLAFKWTGPDPLSMSTQASDLFLYMSAFAFPSEVHWIEFLLVRFDRKSGESTGEHMFFLPRVETATWNLRRVRGQLLDTISWHGIGAIGTGFRLSLWPRMEPLPHITHLTLPSLC</sequence>
<feature type="domain" description="RRM" evidence="3">
    <location>
        <begin position="333"/>
        <end position="420"/>
    </location>
</feature>
<comment type="caution">
    <text evidence="4">The sequence shown here is derived from an EMBL/GenBank/DDBJ whole genome shotgun (WGS) entry which is preliminary data.</text>
</comment>
<dbReference type="PANTHER" id="PTHR23295:SF6">
    <property type="entry name" value="NEOSIN, ISOFORM A"/>
    <property type="match status" value="1"/>
</dbReference>
<dbReference type="SUPFAM" id="SSF54928">
    <property type="entry name" value="RNA-binding domain, RBD"/>
    <property type="match status" value="1"/>
</dbReference>
<dbReference type="InterPro" id="IPR000504">
    <property type="entry name" value="RRM_dom"/>
</dbReference>
<dbReference type="SMART" id="SM00360">
    <property type="entry name" value="RRM"/>
    <property type="match status" value="1"/>
</dbReference>
<dbReference type="AlphaFoldDB" id="A0A1V6X2K9"/>
<feature type="compositionally biased region" description="Low complexity" evidence="2">
    <location>
        <begin position="268"/>
        <end position="279"/>
    </location>
</feature>
<keyword evidence="1" id="KW-0694">RNA-binding</keyword>
<evidence type="ECO:0000256" key="2">
    <source>
        <dbReference type="SAM" id="MobiDB-lite"/>
    </source>
</evidence>
<proteinExistence type="predicted"/>
<dbReference type="STRING" id="60175.A0A1V6X2K9"/>
<dbReference type="PROSITE" id="PS50102">
    <property type="entry name" value="RRM"/>
    <property type="match status" value="1"/>
</dbReference>
<evidence type="ECO:0000259" key="3">
    <source>
        <dbReference type="PROSITE" id="PS50102"/>
    </source>
</evidence>
<dbReference type="Gene3D" id="3.30.70.330">
    <property type="match status" value="1"/>
</dbReference>
<feature type="compositionally biased region" description="Polar residues" evidence="2">
    <location>
        <begin position="154"/>
        <end position="176"/>
    </location>
</feature>
<dbReference type="PANTHER" id="PTHR23295">
    <property type="entry name" value="NUCLEAR RECEPTOR COACTIVATOR 5-RELATED"/>
    <property type="match status" value="1"/>
</dbReference>
<feature type="region of interest" description="Disordered" evidence="2">
    <location>
        <begin position="1"/>
        <end position="25"/>
    </location>
</feature>
<gene>
    <name evidence="4" type="ORF">PENNAL_c0137G04070</name>
</gene>
<evidence type="ECO:0000313" key="5">
    <source>
        <dbReference type="Proteomes" id="UP000191691"/>
    </source>
</evidence>